<dbReference type="Gene3D" id="3.40.640.10">
    <property type="entry name" value="Type I PLP-dependent aspartate aminotransferase-like (Major domain)"/>
    <property type="match status" value="1"/>
</dbReference>
<dbReference type="InterPro" id="IPR015424">
    <property type="entry name" value="PyrdxlP-dep_Trfase"/>
</dbReference>
<evidence type="ECO:0000259" key="1">
    <source>
        <dbReference type="Pfam" id="PF00266"/>
    </source>
</evidence>
<keyword evidence="2" id="KW-0808">Transferase</keyword>
<accession>A0A923LDK1</accession>
<feature type="domain" description="Aminotransferase class V" evidence="1">
    <location>
        <begin position="2"/>
        <end position="370"/>
    </location>
</feature>
<dbReference type="InterPro" id="IPR015421">
    <property type="entry name" value="PyrdxlP-dep_Trfase_major"/>
</dbReference>
<dbReference type="Pfam" id="PF00266">
    <property type="entry name" value="Aminotran_5"/>
    <property type="match status" value="1"/>
</dbReference>
<dbReference type="Proteomes" id="UP000649345">
    <property type="component" value="Unassembled WGS sequence"/>
</dbReference>
<proteinExistence type="predicted"/>
<evidence type="ECO:0000313" key="2">
    <source>
        <dbReference type="EMBL" id="MBC5660179.1"/>
    </source>
</evidence>
<dbReference type="RefSeq" id="WP_186873617.1">
    <property type="nucleotide sequence ID" value="NZ_JACOOR010000005.1"/>
</dbReference>
<sequence length="394" mass="43429">MIYLDNGATTFPKPDCVWDAVDHFNRTAAVNAGRGAYQAARKATAMIREVREQLISLCDAREQAQVILTPSVTIALNQIIQGQPWTSDSVAYVSPYEHNAVLRPLKLLEKRIGIRILELPLSEDLSIDLESTSEMFRQTPPDFVSVSAVSNVTGYILPAREIFLMAKEYGAFTLLDAAQAMGLLKLRFSYLRADAITFAGHKTLYAPFGIGGFLLKNGVDLTELLAGGNGMKSLSEEMPLYMPEKMECGSMDTPAIAGLQASLQWLKTARPKKIEDELMTYLLPKLREISGLHLYCAPDPTLQAGVVSLNLDGFRANEVGAILDKEWNIAVRAGHHCAARIHRHLKDQEFDGTVRVSISAFTTREDLDTLVKGLKSIDREMLKGISSSVLRGNC</sequence>
<dbReference type="EMBL" id="JACOOR010000005">
    <property type="protein sequence ID" value="MBC5660179.1"/>
    <property type="molecule type" value="Genomic_DNA"/>
</dbReference>
<keyword evidence="2" id="KW-0032">Aminotransferase</keyword>
<dbReference type="SUPFAM" id="SSF53383">
    <property type="entry name" value="PLP-dependent transferases"/>
    <property type="match status" value="1"/>
</dbReference>
<dbReference type="InterPro" id="IPR000192">
    <property type="entry name" value="Aminotrans_V_dom"/>
</dbReference>
<keyword evidence="3" id="KW-1185">Reference proteome</keyword>
<dbReference type="PANTHER" id="PTHR43586">
    <property type="entry name" value="CYSTEINE DESULFURASE"/>
    <property type="match status" value="1"/>
</dbReference>
<organism evidence="2 3">
    <name type="scientific">Anaerosacchariphilus hominis</name>
    <dbReference type="NCBI Taxonomy" id="2763017"/>
    <lineage>
        <taxon>Bacteria</taxon>
        <taxon>Bacillati</taxon>
        <taxon>Bacillota</taxon>
        <taxon>Clostridia</taxon>
        <taxon>Lachnospirales</taxon>
        <taxon>Lachnospiraceae</taxon>
        <taxon>Anaerosacchariphilus</taxon>
    </lineage>
</organism>
<protein>
    <submittedName>
        <fullName evidence="2">Aminotransferase class V-fold PLP-dependent enzyme</fullName>
    </submittedName>
</protein>
<dbReference type="PANTHER" id="PTHR43586:SF4">
    <property type="entry name" value="ISOPENICILLIN N EPIMERASE"/>
    <property type="match status" value="1"/>
</dbReference>
<dbReference type="Gene3D" id="3.90.1150.10">
    <property type="entry name" value="Aspartate Aminotransferase, domain 1"/>
    <property type="match status" value="1"/>
</dbReference>
<comment type="caution">
    <text evidence="2">The sequence shown here is derived from an EMBL/GenBank/DDBJ whole genome shotgun (WGS) entry which is preliminary data.</text>
</comment>
<name>A0A923LDK1_9FIRM</name>
<evidence type="ECO:0000313" key="3">
    <source>
        <dbReference type="Proteomes" id="UP000649345"/>
    </source>
</evidence>
<dbReference type="GO" id="GO:0008483">
    <property type="term" value="F:transaminase activity"/>
    <property type="evidence" value="ECO:0007669"/>
    <property type="project" value="UniProtKB-KW"/>
</dbReference>
<dbReference type="AlphaFoldDB" id="A0A923LDK1"/>
<reference evidence="2" key="1">
    <citation type="submission" date="2020-08" db="EMBL/GenBank/DDBJ databases">
        <title>Genome public.</title>
        <authorList>
            <person name="Liu C."/>
            <person name="Sun Q."/>
        </authorList>
    </citation>
    <scope>NUCLEOTIDE SEQUENCE</scope>
    <source>
        <strain evidence="2">NSJ-68</strain>
    </source>
</reference>
<dbReference type="InterPro" id="IPR015422">
    <property type="entry name" value="PyrdxlP-dep_Trfase_small"/>
</dbReference>
<gene>
    <name evidence="2" type="ORF">H8S44_10385</name>
</gene>